<dbReference type="InterPro" id="IPR002397">
    <property type="entry name" value="Cyt_P450_B"/>
</dbReference>
<dbReference type="GO" id="GO:0005506">
    <property type="term" value="F:iron ion binding"/>
    <property type="evidence" value="ECO:0007669"/>
    <property type="project" value="InterPro"/>
</dbReference>
<keyword evidence="6" id="KW-0503">Monooxygenase</keyword>
<comment type="similarity">
    <text evidence="1">Belongs to the cytochrome P450 family.</text>
</comment>
<gene>
    <name evidence="7" type="ORF">METZ01_LOCUS45476</name>
</gene>
<keyword evidence="3" id="KW-0479">Metal-binding</keyword>
<sequence>MSKPVYDIGQVCELDRWETFQNGQPNDIFTRLRKEAPVYWHEEYLPFENGFWALTKHEDIVRVSKDPKTFSSATPGILMSYGDPEKGDPVATAALVGNMIAMDPPQHQVYRKMVSPRFSPKSIREFEEGLRNKIKEILDGLADKKEFDFVTEIAEKIPLWVLCEMMGIEESQRQKVRDIVNNLTDASSQMGNLNDAQKAAGADSQDSENALKVWVSYMELFKMGRDMIEERRKNPTDDLMSVVANSKVEGDGLPPELLDGFFLLMVIAGNETTRNTLTGGLIALTENPAEKLKLIQDPDLFSNATDEMLRWVSSVIYMRRTAACDTEIRGQSIKKGEKVVMWYGSANRDEEVFEDSHLFKVDREDAKKHIAFGAGEHLCLGNRLGQMQIRVLYEELLGRFPNIEAISKPTRVPSNFLNGISHLKVKI</sequence>
<evidence type="ECO:0000313" key="7">
    <source>
        <dbReference type="EMBL" id="SUZ92622.1"/>
    </source>
</evidence>
<dbReference type="PRINTS" id="PR00385">
    <property type="entry name" value="P450"/>
</dbReference>
<dbReference type="PRINTS" id="PR00359">
    <property type="entry name" value="BP450"/>
</dbReference>
<dbReference type="InterPro" id="IPR017972">
    <property type="entry name" value="Cyt_P450_CS"/>
</dbReference>
<evidence type="ECO:0000256" key="3">
    <source>
        <dbReference type="ARBA" id="ARBA00022723"/>
    </source>
</evidence>
<organism evidence="7">
    <name type="scientific">marine metagenome</name>
    <dbReference type="NCBI Taxonomy" id="408172"/>
    <lineage>
        <taxon>unclassified sequences</taxon>
        <taxon>metagenomes</taxon>
        <taxon>ecological metagenomes</taxon>
    </lineage>
</organism>
<dbReference type="PROSITE" id="PS00086">
    <property type="entry name" value="CYTOCHROME_P450"/>
    <property type="match status" value="1"/>
</dbReference>
<evidence type="ECO:0000256" key="6">
    <source>
        <dbReference type="ARBA" id="ARBA00023033"/>
    </source>
</evidence>
<dbReference type="GO" id="GO:0006707">
    <property type="term" value="P:cholesterol catabolic process"/>
    <property type="evidence" value="ECO:0007669"/>
    <property type="project" value="TreeGrafter"/>
</dbReference>
<reference evidence="7" key="1">
    <citation type="submission" date="2018-05" db="EMBL/GenBank/DDBJ databases">
        <authorList>
            <person name="Lanie J.A."/>
            <person name="Ng W.-L."/>
            <person name="Kazmierczak K.M."/>
            <person name="Andrzejewski T.M."/>
            <person name="Davidsen T.M."/>
            <person name="Wayne K.J."/>
            <person name="Tettelin H."/>
            <person name="Glass J.I."/>
            <person name="Rusch D."/>
            <person name="Podicherti R."/>
            <person name="Tsui H.-C.T."/>
            <person name="Winkler M.E."/>
        </authorList>
    </citation>
    <scope>NUCLEOTIDE SEQUENCE</scope>
</reference>
<dbReference type="Pfam" id="PF00067">
    <property type="entry name" value="p450"/>
    <property type="match status" value="1"/>
</dbReference>
<evidence type="ECO:0008006" key="8">
    <source>
        <dbReference type="Google" id="ProtNLM"/>
    </source>
</evidence>
<dbReference type="InterPro" id="IPR001128">
    <property type="entry name" value="Cyt_P450"/>
</dbReference>
<keyword evidence="5" id="KW-0408">Iron</keyword>
<dbReference type="GO" id="GO:0036199">
    <property type="term" value="F:cholest-4-en-3-one 26-monooxygenase activity"/>
    <property type="evidence" value="ECO:0007669"/>
    <property type="project" value="TreeGrafter"/>
</dbReference>
<dbReference type="GO" id="GO:0008395">
    <property type="term" value="F:steroid hydroxylase activity"/>
    <property type="evidence" value="ECO:0007669"/>
    <property type="project" value="TreeGrafter"/>
</dbReference>
<dbReference type="CDD" id="cd11033">
    <property type="entry name" value="CYP142-like"/>
    <property type="match status" value="1"/>
</dbReference>
<keyword evidence="4" id="KW-0560">Oxidoreductase</keyword>
<dbReference type="AlphaFoldDB" id="A0A381RLC1"/>
<keyword evidence="2" id="KW-0349">Heme</keyword>
<dbReference type="InterPro" id="IPR036396">
    <property type="entry name" value="Cyt_P450_sf"/>
</dbReference>
<protein>
    <recommendedName>
        <fullName evidence="8">Cytochrome P450</fullName>
    </recommendedName>
</protein>
<dbReference type="PANTHER" id="PTHR46696">
    <property type="entry name" value="P450, PUTATIVE (EUROFUNG)-RELATED"/>
    <property type="match status" value="1"/>
</dbReference>
<dbReference type="FunFam" id="1.10.630.10:FF:000018">
    <property type="entry name" value="Cytochrome P450 monooxygenase"/>
    <property type="match status" value="1"/>
</dbReference>
<dbReference type="GO" id="GO:0020037">
    <property type="term" value="F:heme binding"/>
    <property type="evidence" value="ECO:0007669"/>
    <property type="project" value="InterPro"/>
</dbReference>
<dbReference type="SUPFAM" id="SSF48264">
    <property type="entry name" value="Cytochrome P450"/>
    <property type="match status" value="1"/>
</dbReference>
<evidence type="ECO:0000256" key="1">
    <source>
        <dbReference type="ARBA" id="ARBA00010617"/>
    </source>
</evidence>
<dbReference type="PANTHER" id="PTHR46696:SF4">
    <property type="entry name" value="BIOTIN BIOSYNTHESIS CYTOCHROME P450"/>
    <property type="match status" value="1"/>
</dbReference>
<evidence type="ECO:0000256" key="2">
    <source>
        <dbReference type="ARBA" id="ARBA00022617"/>
    </source>
</evidence>
<evidence type="ECO:0000256" key="4">
    <source>
        <dbReference type="ARBA" id="ARBA00023002"/>
    </source>
</evidence>
<evidence type="ECO:0000256" key="5">
    <source>
        <dbReference type="ARBA" id="ARBA00023004"/>
    </source>
</evidence>
<dbReference type="Gene3D" id="1.10.630.10">
    <property type="entry name" value="Cytochrome P450"/>
    <property type="match status" value="1"/>
</dbReference>
<dbReference type="EMBL" id="UINC01002074">
    <property type="protein sequence ID" value="SUZ92622.1"/>
    <property type="molecule type" value="Genomic_DNA"/>
</dbReference>
<accession>A0A381RLC1</accession>
<name>A0A381RLC1_9ZZZZ</name>
<proteinExistence type="inferred from homology"/>